<protein>
    <submittedName>
        <fullName evidence="1">Uncharacterized protein</fullName>
    </submittedName>
</protein>
<dbReference type="Proteomes" id="UP001596203">
    <property type="component" value="Unassembled WGS sequence"/>
</dbReference>
<dbReference type="RefSeq" id="WP_377423035.1">
    <property type="nucleotide sequence ID" value="NZ_JBHSPR010000012.1"/>
</dbReference>
<dbReference type="EMBL" id="JBHSPR010000012">
    <property type="protein sequence ID" value="MFC6018059.1"/>
    <property type="molecule type" value="Genomic_DNA"/>
</dbReference>
<name>A0ABW1K8V9_9ACTN</name>
<evidence type="ECO:0000313" key="1">
    <source>
        <dbReference type="EMBL" id="MFC6018059.1"/>
    </source>
</evidence>
<comment type="caution">
    <text evidence="1">The sequence shown here is derived from an EMBL/GenBank/DDBJ whole genome shotgun (WGS) entry which is preliminary data.</text>
</comment>
<gene>
    <name evidence="1" type="ORF">ACFP2T_17845</name>
</gene>
<accession>A0ABW1K8V9</accession>
<keyword evidence="2" id="KW-1185">Reference proteome</keyword>
<reference evidence="2" key="1">
    <citation type="journal article" date="2019" name="Int. J. Syst. Evol. Microbiol.">
        <title>The Global Catalogue of Microorganisms (GCM) 10K type strain sequencing project: providing services to taxonomists for standard genome sequencing and annotation.</title>
        <authorList>
            <consortium name="The Broad Institute Genomics Platform"/>
            <consortium name="The Broad Institute Genome Sequencing Center for Infectious Disease"/>
            <person name="Wu L."/>
            <person name="Ma J."/>
        </authorList>
    </citation>
    <scope>NUCLEOTIDE SEQUENCE [LARGE SCALE GENOMIC DNA]</scope>
    <source>
        <strain evidence="2">ZS-35-S2</strain>
    </source>
</reference>
<organism evidence="1 2">
    <name type="scientific">Plantactinospora solaniradicis</name>
    <dbReference type="NCBI Taxonomy" id="1723736"/>
    <lineage>
        <taxon>Bacteria</taxon>
        <taxon>Bacillati</taxon>
        <taxon>Actinomycetota</taxon>
        <taxon>Actinomycetes</taxon>
        <taxon>Micromonosporales</taxon>
        <taxon>Micromonosporaceae</taxon>
        <taxon>Plantactinospora</taxon>
    </lineage>
</organism>
<proteinExistence type="predicted"/>
<sequence length="70" mass="7872">MVDEMPRQDRCELLGEVPPSRLVRVGLHDVDVVADGIRVGLYHAPQARHRVLVVELRVNVDHRAVEPGQT</sequence>
<evidence type="ECO:0000313" key="2">
    <source>
        <dbReference type="Proteomes" id="UP001596203"/>
    </source>
</evidence>